<dbReference type="InterPro" id="IPR051015">
    <property type="entry name" value="EvgA-like"/>
</dbReference>
<proteinExistence type="predicted"/>
<keyword evidence="7" id="KW-1185">Reference proteome</keyword>
<dbReference type="RefSeq" id="WP_250199051.1">
    <property type="nucleotide sequence ID" value="NZ_CP097636.1"/>
</dbReference>
<feature type="modified residue" description="4-aspartylphosphate" evidence="3">
    <location>
        <position position="54"/>
    </location>
</feature>
<dbReference type="EMBL" id="CP097636">
    <property type="protein sequence ID" value="URI10848.1"/>
    <property type="molecule type" value="Genomic_DNA"/>
</dbReference>
<dbReference type="InterPro" id="IPR058245">
    <property type="entry name" value="NreC/VraR/RcsB-like_REC"/>
</dbReference>
<reference evidence="6" key="1">
    <citation type="submission" date="2022-05" db="EMBL/GenBank/DDBJ databases">
        <title>An RpoN-dependent PEP-CTERM gene is involved in floc formation of an Aquincola tertiaricarbonis strain.</title>
        <authorList>
            <person name="Qiu D."/>
            <person name="Xia M."/>
        </authorList>
    </citation>
    <scope>NUCLEOTIDE SEQUENCE</scope>
    <source>
        <strain evidence="6">RN12</strain>
    </source>
</reference>
<dbReference type="PANTHER" id="PTHR45566:SF1">
    <property type="entry name" value="HTH-TYPE TRANSCRIPTIONAL REGULATOR YHJB-RELATED"/>
    <property type="match status" value="1"/>
</dbReference>
<evidence type="ECO:0000256" key="2">
    <source>
        <dbReference type="ARBA" id="ARBA00023125"/>
    </source>
</evidence>
<dbReference type="Pfam" id="PF00072">
    <property type="entry name" value="Response_reg"/>
    <property type="match status" value="1"/>
</dbReference>
<dbReference type="Gene3D" id="3.40.50.2300">
    <property type="match status" value="1"/>
</dbReference>
<gene>
    <name evidence="6" type="ORF">MW290_17865</name>
</gene>
<dbReference type="Pfam" id="PF00196">
    <property type="entry name" value="GerE"/>
    <property type="match status" value="1"/>
</dbReference>
<dbReference type="SUPFAM" id="SSF46894">
    <property type="entry name" value="C-terminal effector domain of the bipartite response regulators"/>
    <property type="match status" value="1"/>
</dbReference>
<dbReference type="PROSITE" id="PS50043">
    <property type="entry name" value="HTH_LUXR_2"/>
    <property type="match status" value="1"/>
</dbReference>
<protein>
    <submittedName>
        <fullName evidence="6">Response regulator transcription factor</fullName>
    </submittedName>
</protein>
<evidence type="ECO:0000256" key="3">
    <source>
        <dbReference type="PROSITE-ProRule" id="PRU00169"/>
    </source>
</evidence>
<dbReference type="InterPro" id="IPR000792">
    <property type="entry name" value="Tscrpt_reg_LuxR_C"/>
</dbReference>
<sequence>MKVLLVDDHPLILSALQGVIRGLGDDVTVVGVASAAELRQQLATDAEFDLVLLDLQLGDANGFDVLTELRSQHPALPVVVVSASDRASDVIQAIDLGAMGFVPKRASNEMLFEALRLVMSGGIFVPPMSLGGDYSAAPPPVAEDETVPDVMRIAQQAEATPFQQNAPSLASLGLTPRQADVLAQLLQGKPNKLIAREMNLSVETVKDHVAAVLRALNVSSRTQAVLAVSQMTQGQLPSFQAWKPNRRG</sequence>
<dbReference type="PROSITE" id="PS50110">
    <property type="entry name" value="RESPONSE_REGULATORY"/>
    <property type="match status" value="1"/>
</dbReference>
<keyword evidence="1 3" id="KW-0597">Phosphoprotein</keyword>
<dbReference type="PRINTS" id="PR00038">
    <property type="entry name" value="HTHLUXR"/>
</dbReference>
<dbReference type="PANTHER" id="PTHR45566">
    <property type="entry name" value="HTH-TYPE TRANSCRIPTIONAL REGULATOR YHJB-RELATED"/>
    <property type="match status" value="1"/>
</dbReference>
<dbReference type="InterPro" id="IPR016032">
    <property type="entry name" value="Sig_transdc_resp-reg_C-effctor"/>
</dbReference>
<evidence type="ECO:0000256" key="1">
    <source>
        <dbReference type="ARBA" id="ARBA00022553"/>
    </source>
</evidence>
<dbReference type="InterPro" id="IPR011006">
    <property type="entry name" value="CheY-like_superfamily"/>
</dbReference>
<dbReference type="CDD" id="cd17535">
    <property type="entry name" value="REC_NarL-like"/>
    <property type="match status" value="1"/>
</dbReference>
<dbReference type="SUPFAM" id="SSF52172">
    <property type="entry name" value="CheY-like"/>
    <property type="match status" value="1"/>
</dbReference>
<dbReference type="InterPro" id="IPR036388">
    <property type="entry name" value="WH-like_DNA-bd_sf"/>
</dbReference>
<dbReference type="CDD" id="cd06170">
    <property type="entry name" value="LuxR_C_like"/>
    <property type="match status" value="1"/>
</dbReference>
<name>A0ABY4SGE3_AQUTE</name>
<keyword evidence="2" id="KW-0238">DNA-binding</keyword>
<accession>A0ABY4SGE3</accession>
<evidence type="ECO:0000259" key="4">
    <source>
        <dbReference type="PROSITE" id="PS50043"/>
    </source>
</evidence>
<dbReference type="Gene3D" id="1.10.10.10">
    <property type="entry name" value="Winged helix-like DNA-binding domain superfamily/Winged helix DNA-binding domain"/>
    <property type="match status" value="1"/>
</dbReference>
<dbReference type="SMART" id="SM00448">
    <property type="entry name" value="REC"/>
    <property type="match status" value="1"/>
</dbReference>
<evidence type="ECO:0000313" key="6">
    <source>
        <dbReference type="EMBL" id="URI10848.1"/>
    </source>
</evidence>
<organism evidence="6 7">
    <name type="scientific">Aquincola tertiaricarbonis</name>
    <dbReference type="NCBI Taxonomy" id="391953"/>
    <lineage>
        <taxon>Bacteria</taxon>
        <taxon>Pseudomonadati</taxon>
        <taxon>Pseudomonadota</taxon>
        <taxon>Betaproteobacteria</taxon>
        <taxon>Burkholderiales</taxon>
        <taxon>Sphaerotilaceae</taxon>
        <taxon>Aquincola</taxon>
    </lineage>
</organism>
<evidence type="ECO:0000259" key="5">
    <source>
        <dbReference type="PROSITE" id="PS50110"/>
    </source>
</evidence>
<feature type="domain" description="HTH luxR-type" evidence="4">
    <location>
        <begin position="167"/>
        <end position="232"/>
    </location>
</feature>
<dbReference type="InterPro" id="IPR001789">
    <property type="entry name" value="Sig_transdc_resp-reg_receiver"/>
</dbReference>
<dbReference type="SMART" id="SM00421">
    <property type="entry name" value="HTH_LUXR"/>
    <property type="match status" value="1"/>
</dbReference>
<evidence type="ECO:0000313" key="7">
    <source>
        <dbReference type="Proteomes" id="UP001056201"/>
    </source>
</evidence>
<feature type="domain" description="Response regulatory" evidence="5">
    <location>
        <begin position="2"/>
        <end position="119"/>
    </location>
</feature>
<dbReference type="Proteomes" id="UP001056201">
    <property type="component" value="Chromosome 2"/>
</dbReference>